<reference evidence="8" key="1">
    <citation type="submission" date="2023-10" db="EMBL/GenBank/DDBJ databases">
        <authorList>
            <person name="Chen Y."/>
            <person name="Shah S."/>
            <person name="Dougan E. K."/>
            <person name="Thang M."/>
            <person name="Chan C."/>
        </authorList>
    </citation>
    <scope>NUCLEOTIDE SEQUENCE [LARGE SCALE GENOMIC DNA]</scope>
</reference>
<dbReference type="EMBL" id="CAUYUJ010017161">
    <property type="protein sequence ID" value="CAK0872342.1"/>
    <property type="molecule type" value="Genomic_DNA"/>
</dbReference>
<keyword evidence="5" id="KW-1133">Transmembrane helix</keyword>
<evidence type="ECO:0000256" key="6">
    <source>
        <dbReference type="ARBA" id="ARBA00023136"/>
    </source>
</evidence>
<name>A0ABN9VGL6_9DINO</name>
<dbReference type="PANTHER" id="PTHR11884">
    <property type="entry name" value="SELECTIN LIGAND RELATED"/>
    <property type="match status" value="1"/>
</dbReference>
<evidence type="ECO:0008006" key="10">
    <source>
        <dbReference type="Google" id="ProtNLM"/>
    </source>
</evidence>
<comment type="caution">
    <text evidence="8">The sequence shown here is derived from an EMBL/GenBank/DDBJ whole genome shotgun (WGS) entry which is preliminary data.</text>
</comment>
<protein>
    <recommendedName>
        <fullName evidence="10">Golgi apparatus protein 1</fullName>
    </recommendedName>
</protein>
<keyword evidence="9" id="KW-1185">Reference proteome</keyword>
<organism evidence="8 9">
    <name type="scientific">Prorocentrum cordatum</name>
    <dbReference type="NCBI Taxonomy" id="2364126"/>
    <lineage>
        <taxon>Eukaryota</taxon>
        <taxon>Sar</taxon>
        <taxon>Alveolata</taxon>
        <taxon>Dinophyceae</taxon>
        <taxon>Prorocentrales</taxon>
        <taxon>Prorocentraceae</taxon>
        <taxon>Prorocentrum</taxon>
    </lineage>
</organism>
<dbReference type="Pfam" id="PF00839">
    <property type="entry name" value="Cys_rich_FGFR"/>
    <property type="match status" value="6"/>
</dbReference>
<keyword evidence="2" id="KW-0812">Transmembrane</keyword>
<comment type="subcellular location">
    <subcellularLocation>
        <location evidence="1">Membrane</location>
        <topology evidence="1">Single-pass type I membrane protein</topology>
    </subcellularLocation>
</comment>
<evidence type="ECO:0000256" key="3">
    <source>
        <dbReference type="ARBA" id="ARBA00022729"/>
    </source>
</evidence>
<gene>
    <name evidence="8" type="ORF">PCOR1329_LOCUS57841</name>
</gene>
<evidence type="ECO:0000313" key="9">
    <source>
        <dbReference type="Proteomes" id="UP001189429"/>
    </source>
</evidence>
<dbReference type="InterPro" id="IPR039728">
    <property type="entry name" value="GLG1"/>
</dbReference>
<proteinExistence type="predicted"/>
<evidence type="ECO:0000313" key="8">
    <source>
        <dbReference type="EMBL" id="CAK0872342.1"/>
    </source>
</evidence>
<dbReference type="PROSITE" id="PS51289">
    <property type="entry name" value="GLG1_C_RICH"/>
    <property type="match status" value="1"/>
</dbReference>
<evidence type="ECO:0000256" key="5">
    <source>
        <dbReference type="ARBA" id="ARBA00022989"/>
    </source>
</evidence>
<dbReference type="PANTHER" id="PTHR11884:SF1">
    <property type="entry name" value="GOLGI APPARATUS PROTEIN 1"/>
    <property type="match status" value="1"/>
</dbReference>
<keyword evidence="3" id="KW-0732">Signal</keyword>
<evidence type="ECO:0000256" key="2">
    <source>
        <dbReference type="ARBA" id="ARBA00022692"/>
    </source>
</evidence>
<sequence length="553" mass="61184">MGAVARCVHMALLKAGAFRPPTGAFRSMVEELTPCMVELRAFRKTSLRATPTNLTNLWPVEPVEGIREACRLDAARSCPGMVGAELTACLRQKRFSVGKKTEKLSAACAQKVFELQQQLSQDVLLSPELSNACLEDLKRIAVCKPLPGSIMRASCFKEHKKDLGEKCRAKLFKFEVQSAEDVRLNADVYENCADEIKESCGDKEFGEARILQCLWETSRVRSATKRFSSLCKEKVLSLTTERMQDYRLDFGTRSKCAKDVDALCAAEKALVDNLTMTELFGAEEGDPDAKSGQVLRCLKMKFDDITSSQCIEEIQRVIRVQAVDAKADAILSRECRDDIGLYCKGVAPDAVHGCLRRKMNVLSPGCLKAEALQGTLEASNIYMKPKMATLCKTALVTFCRDVQPGHAEAIRCLQDHMSDAGFPASCKEEVYEDLLASNHDWRLKYGISHMCKEDAATLCQDVLEDGAGQVLACLKNAYAEENIEDKGCKDEMLRFVSQGISDIRLAPNTYKDSAREVSSSSLPCAGMTAPTSSTSGLPVPRALWRRWEQTRCL</sequence>
<evidence type="ECO:0000256" key="4">
    <source>
        <dbReference type="ARBA" id="ARBA00022737"/>
    </source>
</evidence>
<keyword evidence="6" id="KW-0472">Membrane</keyword>
<evidence type="ECO:0000256" key="1">
    <source>
        <dbReference type="ARBA" id="ARBA00004479"/>
    </source>
</evidence>
<accession>A0ABN9VGL6</accession>
<dbReference type="InterPro" id="IPR017873">
    <property type="entry name" value="Cys-rich_GLG1_repeat_euk"/>
</dbReference>
<evidence type="ECO:0000256" key="7">
    <source>
        <dbReference type="ARBA" id="ARBA00023180"/>
    </source>
</evidence>
<dbReference type="Proteomes" id="UP001189429">
    <property type="component" value="Unassembled WGS sequence"/>
</dbReference>
<keyword evidence="4" id="KW-0677">Repeat</keyword>
<keyword evidence="7" id="KW-0325">Glycoprotein</keyword>
<dbReference type="InterPro" id="IPR001893">
    <property type="entry name" value="Cys-rich_GLG1_repeat"/>
</dbReference>